<feature type="compositionally biased region" description="Basic and acidic residues" evidence="1">
    <location>
        <begin position="47"/>
        <end position="70"/>
    </location>
</feature>
<dbReference type="GeneID" id="25915973"/>
<evidence type="ECO:0000256" key="1">
    <source>
        <dbReference type="SAM" id="MobiDB-lite"/>
    </source>
</evidence>
<accession>A0A0L0F5I9</accession>
<feature type="non-terminal residue" evidence="2">
    <location>
        <position position="1"/>
    </location>
</feature>
<evidence type="ECO:0000313" key="2">
    <source>
        <dbReference type="EMBL" id="KNC71982.1"/>
    </source>
</evidence>
<dbReference type="AlphaFoldDB" id="A0A0L0F5I9"/>
<protein>
    <submittedName>
        <fullName evidence="2">Uncharacterized protein</fullName>
    </submittedName>
</protein>
<feature type="non-terminal residue" evidence="2">
    <location>
        <position position="108"/>
    </location>
</feature>
<dbReference type="EMBL" id="KQ247761">
    <property type="protein sequence ID" value="KNC71982.1"/>
    <property type="molecule type" value="Genomic_DNA"/>
</dbReference>
<keyword evidence="3" id="KW-1185">Reference proteome</keyword>
<organism evidence="2 3">
    <name type="scientific">Sphaeroforma arctica JP610</name>
    <dbReference type="NCBI Taxonomy" id="667725"/>
    <lineage>
        <taxon>Eukaryota</taxon>
        <taxon>Ichthyosporea</taxon>
        <taxon>Ichthyophonida</taxon>
        <taxon>Sphaeroforma</taxon>
    </lineage>
</organism>
<feature type="compositionally biased region" description="Polar residues" evidence="1">
    <location>
        <begin position="35"/>
        <end position="46"/>
    </location>
</feature>
<reference evidence="2 3" key="1">
    <citation type="submission" date="2011-02" db="EMBL/GenBank/DDBJ databases">
        <title>The Genome Sequence of Sphaeroforma arctica JP610.</title>
        <authorList>
            <consortium name="The Broad Institute Genome Sequencing Platform"/>
            <person name="Russ C."/>
            <person name="Cuomo C."/>
            <person name="Young S.K."/>
            <person name="Zeng Q."/>
            <person name="Gargeya S."/>
            <person name="Alvarado L."/>
            <person name="Berlin A."/>
            <person name="Chapman S.B."/>
            <person name="Chen Z."/>
            <person name="Freedman E."/>
            <person name="Gellesch M."/>
            <person name="Goldberg J."/>
            <person name="Griggs A."/>
            <person name="Gujja S."/>
            <person name="Heilman E."/>
            <person name="Heiman D."/>
            <person name="Howarth C."/>
            <person name="Mehta T."/>
            <person name="Neiman D."/>
            <person name="Pearson M."/>
            <person name="Roberts A."/>
            <person name="Saif S."/>
            <person name="Shea T."/>
            <person name="Shenoy N."/>
            <person name="Sisk P."/>
            <person name="Stolte C."/>
            <person name="Sykes S."/>
            <person name="White J."/>
            <person name="Yandava C."/>
            <person name="Burger G."/>
            <person name="Gray M.W."/>
            <person name="Holland P.W.H."/>
            <person name="King N."/>
            <person name="Lang F.B.F."/>
            <person name="Roger A.J."/>
            <person name="Ruiz-Trillo I."/>
            <person name="Haas B."/>
            <person name="Nusbaum C."/>
            <person name="Birren B."/>
        </authorList>
    </citation>
    <scope>NUCLEOTIDE SEQUENCE [LARGE SCALE GENOMIC DNA]</scope>
    <source>
        <strain evidence="2 3">JP610</strain>
    </source>
</reference>
<proteinExistence type="predicted"/>
<dbReference type="RefSeq" id="XP_014145884.1">
    <property type="nucleotide sequence ID" value="XM_014290409.1"/>
</dbReference>
<gene>
    <name evidence="2" type="ORF">SARC_15469</name>
</gene>
<dbReference type="Proteomes" id="UP000054560">
    <property type="component" value="Unassembled WGS sequence"/>
</dbReference>
<name>A0A0L0F5I9_9EUKA</name>
<feature type="region of interest" description="Disordered" evidence="1">
    <location>
        <begin position="1"/>
        <end position="86"/>
    </location>
</feature>
<sequence>FIEFFEDNVDTHCHSFSGSGSESPQSTTISDDHSGQANNGEAQSLDDNMHLDGTHADDTGAEDTGRDSEQAHSTGSTDSSRGRQGVDKELWLVFKNEGVSLRSLLYTA</sequence>
<feature type="compositionally biased region" description="Low complexity" evidence="1">
    <location>
        <begin position="15"/>
        <end position="26"/>
    </location>
</feature>
<dbReference type="OrthoDB" id="10264738at2759"/>
<evidence type="ECO:0000313" key="3">
    <source>
        <dbReference type="Proteomes" id="UP000054560"/>
    </source>
</evidence>